<dbReference type="OrthoDB" id="9788660at2"/>
<dbReference type="InterPro" id="IPR041698">
    <property type="entry name" value="Methyltransf_25"/>
</dbReference>
<dbReference type="EMBL" id="QGNA01000001">
    <property type="protein sequence ID" value="PWS37919.1"/>
    <property type="molecule type" value="Genomic_DNA"/>
</dbReference>
<protein>
    <submittedName>
        <fullName evidence="2">SAM-dependent methyltransferase</fullName>
    </submittedName>
</protein>
<dbReference type="AlphaFoldDB" id="A0A317FIY4"/>
<comment type="caution">
    <text evidence="2">The sequence shown here is derived from an EMBL/GenBank/DDBJ whole genome shotgun (WGS) entry which is preliminary data.</text>
</comment>
<dbReference type="PANTHER" id="PTHR12843:SF5">
    <property type="entry name" value="EEF1A LYSINE METHYLTRANSFERASE 2"/>
    <property type="match status" value="1"/>
</dbReference>
<dbReference type="GO" id="GO:0008168">
    <property type="term" value="F:methyltransferase activity"/>
    <property type="evidence" value="ECO:0007669"/>
    <property type="project" value="UniProtKB-KW"/>
</dbReference>
<evidence type="ECO:0000313" key="2">
    <source>
        <dbReference type="EMBL" id="PWS37919.1"/>
    </source>
</evidence>
<dbReference type="Pfam" id="PF13649">
    <property type="entry name" value="Methyltransf_25"/>
    <property type="match status" value="1"/>
</dbReference>
<accession>A0A317FIY4</accession>
<reference evidence="3" key="1">
    <citation type="submission" date="2018-05" db="EMBL/GenBank/DDBJ databases">
        <authorList>
            <person name="Du Z."/>
            <person name="Wang X."/>
        </authorList>
    </citation>
    <scope>NUCLEOTIDE SEQUENCE [LARGE SCALE GENOMIC DNA]</scope>
    <source>
        <strain evidence="3">CQN31</strain>
    </source>
</reference>
<feature type="domain" description="Methyltransferase" evidence="1">
    <location>
        <begin position="44"/>
        <end position="120"/>
    </location>
</feature>
<organism evidence="2 3">
    <name type="scientific">Falsiroseomonas bella</name>
    <dbReference type="NCBI Taxonomy" id="2184016"/>
    <lineage>
        <taxon>Bacteria</taxon>
        <taxon>Pseudomonadati</taxon>
        <taxon>Pseudomonadota</taxon>
        <taxon>Alphaproteobacteria</taxon>
        <taxon>Acetobacterales</taxon>
        <taxon>Roseomonadaceae</taxon>
        <taxon>Falsiroseomonas</taxon>
    </lineage>
</organism>
<dbReference type="SUPFAM" id="SSF53335">
    <property type="entry name" value="S-adenosyl-L-methionine-dependent methyltransferases"/>
    <property type="match status" value="1"/>
</dbReference>
<keyword evidence="3" id="KW-1185">Reference proteome</keyword>
<evidence type="ECO:0000259" key="1">
    <source>
        <dbReference type="Pfam" id="PF13649"/>
    </source>
</evidence>
<name>A0A317FIY4_9PROT</name>
<keyword evidence="2" id="KW-0808">Transferase</keyword>
<dbReference type="GO" id="GO:0032259">
    <property type="term" value="P:methylation"/>
    <property type="evidence" value="ECO:0007669"/>
    <property type="project" value="UniProtKB-KW"/>
</dbReference>
<keyword evidence="2" id="KW-0489">Methyltransferase</keyword>
<dbReference type="InterPro" id="IPR029063">
    <property type="entry name" value="SAM-dependent_MTases_sf"/>
</dbReference>
<dbReference type="Proteomes" id="UP000245765">
    <property type="component" value="Unassembled WGS sequence"/>
</dbReference>
<sequence>MHRAEHWNAAYAAGEATRSWFQAEPATSLRLIAAAGADPAAPLLDAGGGTSRLVDALLARGFSDLTVADVSPGALALSRARLGAAAAQVAWIEADLARWAPPRRYALWHDRAAFHFLTGEAEQDGYIAALRAGTLPAAAVIIAGFAPEGPERCSGLPVRRWAPAELAARIGPPFALEHAEEEDHRTPGGGTQRFAWTVLRRGG</sequence>
<dbReference type="RefSeq" id="WP_109868541.1">
    <property type="nucleotide sequence ID" value="NZ_QGNA01000001.1"/>
</dbReference>
<evidence type="ECO:0000313" key="3">
    <source>
        <dbReference type="Proteomes" id="UP000245765"/>
    </source>
</evidence>
<dbReference type="Gene3D" id="3.40.50.150">
    <property type="entry name" value="Vaccinia Virus protein VP39"/>
    <property type="match status" value="1"/>
</dbReference>
<dbReference type="PANTHER" id="PTHR12843">
    <property type="entry name" value="PROTEIN-LYSINE N-METHYLTRANSFERASE METTL10"/>
    <property type="match status" value="1"/>
</dbReference>
<gene>
    <name evidence="2" type="ORF">DFH01_00970</name>
</gene>
<proteinExistence type="predicted"/>